<dbReference type="InterPro" id="IPR018844">
    <property type="entry name" value="Dnt1-like_N"/>
</dbReference>
<organism evidence="8 9">
    <name type="scientific">Pocillopora meandrina</name>
    <dbReference type="NCBI Taxonomy" id="46732"/>
    <lineage>
        <taxon>Eukaryota</taxon>
        <taxon>Metazoa</taxon>
        <taxon>Cnidaria</taxon>
        <taxon>Anthozoa</taxon>
        <taxon>Hexacorallia</taxon>
        <taxon>Scleractinia</taxon>
        <taxon>Astrocoeniina</taxon>
        <taxon>Pocilloporidae</taxon>
        <taxon>Pocillopora</taxon>
    </lineage>
</organism>
<dbReference type="Pfam" id="PF10407">
    <property type="entry name" value="Cytokin_check_N"/>
    <property type="match status" value="1"/>
</dbReference>
<keyword evidence="5" id="KW-0812">Transmembrane</keyword>
<dbReference type="Pfam" id="PF03024">
    <property type="entry name" value="Folate_rec"/>
    <property type="match status" value="1"/>
</dbReference>
<evidence type="ECO:0000256" key="2">
    <source>
        <dbReference type="ARBA" id="ARBA00022729"/>
    </source>
</evidence>
<feature type="region of interest" description="Disordered" evidence="4">
    <location>
        <begin position="112"/>
        <end position="160"/>
    </location>
</feature>
<dbReference type="EMBL" id="CALNXJ010000010">
    <property type="protein sequence ID" value="CAH3106063.1"/>
    <property type="molecule type" value="Genomic_DNA"/>
</dbReference>
<keyword evidence="2" id="KW-0732">Signal</keyword>
<dbReference type="InterPro" id="IPR018143">
    <property type="entry name" value="Folate_rcpt-like"/>
</dbReference>
<feature type="transmembrane region" description="Helical" evidence="5">
    <location>
        <begin position="249"/>
        <end position="268"/>
    </location>
</feature>
<keyword evidence="5" id="KW-1133">Transmembrane helix</keyword>
<comment type="caution">
    <text evidence="8">The sequence shown here is derived from an EMBL/GenBank/DDBJ whole genome shotgun (WGS) entry which is preliminary data.</text>
</comment>
<name>A0AAU9W8R6_9CNID</name>
<evidence type="ECO:0000256" key="1">
    <source>
        <dbReference type="ARBA" id="ARBA00007932"/>
    </source>
</evidence>
<dbReference type="InterPro" id="IPR004269">
    <property type="entry name" value="Folate_rcpt"/>
</dbReference>
<evidence type="ECO:0000259" key="6">
    <source>
        <dbReference type="Pfam" id="PF03024"/>
    </source>
</evidence>
<feature type="domain" description="Folate receptor-like" evidence="6">
    <location>
        <begin position="283"/>
        <end position="393"/>
    </location>
</feature>
<evidence type="ECO:0000313" key="8">
    <source>
        <dbReference type="EMBL" id="CAH3106063.1"/>
    </source>
</evidence>
<dbReference type="Proteomes" id="UP001159428">
    <property type="component" value="Unassembled WGS sequence"/>
</dbReference>
<accession>A0AAU9W8R6</accession>
<reference evidence="8 9" key="1">
    <citation type="submission" date="2022-05" db="EMBL/GenBank/DDBJ databases">
        <authorList>
            <consortium name="Genoscope - CEA"/>
            <person name="William W."/>
        </authorList>
    </citation>
    <scope>NUCLEOTIDE SEQUENCE [LARGE SCALE GENOMIC DNA]</scope>
</reference>
<protein>
    <recommendedName>
        <fullName evidence="10">Folate receptor-like domain-containing protein</fullName>
    </recommendedName>
</protein>
<feature type="compositionally biased region" description="Basic residues" evidence="4">
    <location>
        <begin position="123"/>
        <end position="144"/>
    </location>
</feature>
<keyword evidence="3" id="KW-1015">Disulfide bond</keyword>
<keyword evidence="5" id="KW-0472">Membrane</keyword>
<gene>
    <name evidence="8" type="ORF">PMEA_00002139</name>
</gene>
<proteinExistence type="inferred from homology"/>
<evidence type="ECO:0008006" key="10">
    <source>
        <dbReference type="Google" id="ProtNLM"/>
    </source>
</evidence>
<dbReference type="AlphaFoldDB" id="A0AAU9W8R6"/>
<dbReference type="PANTHER" id="PTHR10517:SF28">
    <property type="entry name" value="COILIN"/>
    <property type="match status" value="1"/>
</dbReference>
<sequence length="445" mass="50956">MAEKLRINVVCSSRDKRFLVLAEKEWTLAAFRRHTEDVFHKLYPNEPKLKISGLQNEFHFDMPLIYKVDETLVDAGLVFILEEEVNLMASLSHTSSTETNSLESKFKVLGDTRKHDETAQQKSPKKRLKAVKKTSKRKKIHTSTRNKFEESSSNNRVTSTTSPIAVELASLLPQIVEKISEDSEVDIESVEDSTAQLQGKPDNTLRKEAATTKKKSQLLLRKARKIKSKSACERFEENRAMKTSLEDQFIVLSLLWTCCGLMSLLLVVRADGIERRNGDVQYCPYFKNRGPSRQENLRNCSWYKENSCCHDEEIEFAFHQLSPLEGANGQCAQYMNYLYCYICAPNQNTFFKDFTLTVCEEFCDHIYNACQNAILKGRKLKHVYKSGQEFCKARRFKTDKEAHGKCFTYKGKPNTKSASQQLSVNSKFVAVLGMLSLMAKHCVLL</sequence>
<evidence type="ECO:0000313" key="9">
    <source>
        <dbReference type="Proteomes" id="UP001159428"/>
    </source>
</evidence>
<comment type="similarity">
    <text evidence="1">Belongs to the folate receptor family.</text>
</comment>
<dbReference type="GO" id="GO:0038023">
    <property type="term" value="F:signaling receptor activity"/>
    <property type="evidence" value="ECO:0007669"/>
    <property type="project" value="TreeGrafter"/>
</dbReference>
<feature type="domain" description="Nucleolar protein Dnt1-like N-terminal" evidence="7">
    <location>
        <begin position="16"/>
        <end position="83"/>
    </location>
</feature>
<dbReference type="PANTHER" id="PTHR10517">
    <property type="entry name" value="FOLATE RECEPTOR"/>
    <property type="match status" value="1"/>
</dbReference>
<keyword evidence="9" id="KW-1185">Reference proteome</keyword>
<evidence type="ECO:0000256" key="5">
    <source>
        <dbReference type="SAM" id="Phobius"/>
    </source>
</evidence>
<evidence type="ECO:0000259" key="7">
    <source>
        <dbReference type="Pfam" id="PF10407"/>
    </source>
</evidence>
<evidence type="ECO:0000256" key="3">
    <source>
        <dbReference type="ARBA" id="ARBA00023157"/>
    </source>
</evidence>
<evidence type="ECO:0000256" key="4">
    <source>
        <dbReference type="SAM" id="MobiDB-lite"/>
    </source>
</evidence>
<feature type="compositionally biased region" description="Low complexity" evidence="4">
    <location>
        <begin position="151"/>
        <end position="160"/>
    </location>
</feature>
<dbReference type="GO" id="GO:0009897">
    <property type="term" value="C:external side of plasma membrane"/>
    <property type="evidence" value="ECO:0007669"/>
    <property type="project" value="TreeGrafter"/>
</dbReference>